<feature type="transmembrane region" description="Helical" evidence="5">
    <location>
        <begin position="161"/>
        <end position="183"/>
    </location>
</feature>
<dbReference type="Gene3D" id="1.20.1740.10">
    <property type="entry name" value="Amino acid/polyamine transporter I"/>
    <property type="match status" value="1"/>
</dbReference>
<comment type="caution">
    <text evidence="6">The sequence shown here is derived from an EMBL/GenBank/DDBJ whole genome shotgun (WGS) entry which is preliminary data.</text>
</comment>
<keyword evidence="7" id="KW-1185">Reference proteome</keyword>
<accession>A0A367KMA0</accession>
<feature type="transmembrane region" description="Helical" evidence="5">
    <location>
        <begin position="203"/>
        <end position="224"/>
    </location>
</feature>
<dbReference type="InterPro" id="IPR002293">
    <property type="entry name" value="AA/rel_permease1"/>
</dbReference>
<evidence type="ECO:0000313" key="7">
    <source>
        <dbReference type="Proteomes" id="UP000253551"/>
    </source>
</evidence>
<feature type="transmembrane region" description="Helical" evidence="5">
    <location>
        <begin position="340"/>
        <end position="360"/>
    </location>
</feature>
<evidence type="ECO:0000256" key="5">
    <source>
        <dbReference type="SAM" id="Phobius"/>
    </source>
</evidence>
<evidence type="ECO:0000256" key="4">
    <source>
        <dbReference type="ARBA" id="ARBA00023136"/>
    </source>
</evidence>
<keyword evidence="4 5" id="KW-0472">Membrane</keyword>
<keyword evidence="2 5" id="KW-0812">Transmembrane</keyword>
<evidence type="ECO:0008006" key="8">
    <source>
        <dbReference type="Google" id="ProtNLM"/>
    </source>
</evidence>
<dbReference type="PANTHER" id="PTHR43243">
    <property type="entry name" value="INNER MEMBRANE TRANSPORTER YGJI-RELATED"/>
    <property type="match status" value="1"/>
</dbReference>
<feature type="transmembrane region" description="Helical" evidence="5">
    <location>
        <begin position="366"/>
        <end position="389"/>
    </location>
</feature>
<feature type="transmembrane region" description="Helical" evidence="5">
    <location>
        <begin position="294"/>
        <end position="319"/>
    </location>
</feature>
<evidence type="ECO:0000256" key="3">
    <source>
        <dbReference type="ARBA" id="ARBA00022989"/>
    </source>
</evidence>
<evidence type="ECO:0000256" key="2">
    <source>
        <dbReference type="ARBA" id="ARBA00022692"/>
    </source>
</evidence>
<dbReference type="EMBL" id="PJQM01001052">
    <property type="protein sequence ID" value="RCI03353.1"/>
    <property type="molecule type" value="Genomic_DNA"/>
</dbReference>
<protein>
    <recommendedName>
        <fullName evidence="8">Amino acid permease/ SLC12A domain-containing protein</fullName>
    </recommendedName>
</protein>
<evidence type="ECO:0000313" key="6">
    <source>
        <dbReference type="EMBL" id="RCI03353.1"/>
    </source>
</evidence>
<dbReference type="OrthoDB" id="1718410at2759"/>
<dbReference type="GO" id="GO:0015171">
    <property type="term" value="F:amino acid transmembrane transporter activity"/>
    <property type="evidence" value="ECO:0007669"/>
    <property type="project" value="TreeGrafter"/>
</dbReference>
<feature type="transmembrane region" description="Helical" evidence="5">
    <location>
        <begin position="245"/>
        <end position="269"/>
    </location>
</feature>
<feature type="transmembrane region" description="Helical" evidence="5">
    <location>
        <begin position="136"/>
        <end position="154"/>
    </location>
</feature>
<name>A0A367KMA0_RHIST</name>
<comment type="subcellular location">
    <subcellularLocation>
        <location evidence="1">Membrane</location>
        <topology evidence="1">Multi-pass membrane protein</topology>
    </subcellularLocation>
</comment>
<feature type="transmembrane region" description="Helical" evidence="5">
    <location>
        <begin position="401"/>
        <end position="422"/>
    </location>
</feature>
<feature type="transmembrane region" description="Helical" evidence="5">
    <location>
        <begin position="99"/>
        <end position="124"/>
    </location>
</feature>
<proteinExistence type="predicted"/>
<feature type="transmembrane region" description="Helical" evidence="5">
    <location>
        <begin position="428"/>
        <end position="447"/>
    </location>
</feature>
<dbReference type="Proteomes" id="UP000253551">
    <property type="component" value="Unassembled WGS sequence"/>
</dbReference>
<gene>
    <name evidence="6" type="ORF">CU098_010462</name>
</gene>
<dbReference type="AlphaFoldDB" id="A0A367KMA0"/>
<dbReference type="Pfam" id="PF13520">
    <property type="entry name" value="AA_permease_2"/>
    <property type="match status" value="1"/>
</dbReference>
<sequence>MQIEPSDLQQYEENQKKKVKIGQWRATSIAGNDLIASVLYSIGPCVVQSGKYAPISMLIIAFIMYPMKRIITEVATSLPLNGGTYNALLNTTSKVTASIAACLSILDYLATCVVSASTASAYLAAEVTLPGGLTPFIITIIILIAFSMICILGLRESSTLTLTIFTMHVITLGVIMVTSIVTWGKTGNQTLIDNWTLIPDPPGSNPALLIAKGVCIGLLGVTGFESAENYIEDLKPNTFPKVMNNMFGFLFVINAPLTLLATVLVPVPILQANEANAVSILGEYAAGGSRWLRMWIMVDAVIVLCAGVLTGLIGAIGLVQRMSNDGILPKFFLKRNPITGSYQYIVLVFLILSITLYAIVGGDTSSLSGVFAVAFLGSMSTFGFANILIKYKRGRLPRPVKVSLVTSLFVFLILVASLIGNIVIDPHIAEYFVIYFVVVLVVIFIMLKRCWLWKLSYWLFDQMDFMHRFPKTAEKIEKFIQRQIKEIRKNPVVFFLNTDEPHIMNKAIQYVKKNEDTCHMKFVFLYNSLEDIPEELEANHRMMDEVYPKIQIDLVFIQGEFNPSTVDAVSRQLSVSKAQMFMTCPSDKLTYSFGDLGGVRIIML</sequence>
<dbReference type="GO" id="GO:0016020">
    <property type="term" value="C:membrane"/>
    <property type="evidence" value="ECO:0007669"/>
    <property type="project" value="UniProtKB-SubCell"/>
</dbReference>
<organism evidence="6 7">
    <name type="scientific">Rhizopus stolonifer</name>
    <name type="common">Rhizopus nigricans</name>
    <dbReference type="NCBI Taxonomy" id="4846"/>
    <lineage>
        <taxon>Eukaryota</taxon>
        <taxon>Fungi</taxon>
        <taxon>Fungi incertae sedis</taxon>
        <taxon>Mucoromycota</taxon>
        <taxon>Mucoromycotina</taxon>
        <taxon>Mucoromycetes</taxon>
        <taxon>Mucorales</taxon>
        <taxon>Mucorineae</taxon>
        <taxon>Rhizopodaceae</taxon>
        <taxon>Rhizopus</taxon>
    </lineage>
</organism>
<evidence type="ECO:0000256" key="1">
    <source>
        <dbReference type="ARBA" id="ARBA00004141"/>
    </source>
</evidence>
<dbReference type="PANTHER" id="PTHR43243:SF11">
    <property type="entry name" value="AMINO ACID PERMEASE_ SLC12A DOMAIN-CONTAINING PROTEIN"/>
    <property type="match status" value="1"/>
</dbReference>
<keyword evidence="3 5" id="KW-1133">Transmembrane helix</keyword>
<dbReference type="STRING" id="4846.A0A367KMA0"/>
<reference evidence="6 7" key="1">
    <citation type="journal article" date="2018" name="G3 (Bethesda)">
        <title>Phylogenetic and Phylogenomic Definition of Rhizopus Species.</title>
        <authorList>
            <person name="Gryganskyi A.P."/>
            <person name="Golan J."/>
            <person name="Dolatabadi S."/>
            <person name="Mondo S."/>
            <person name="Robb S."/>
            <person name="Idnurm A."/>
            <person name="Muszewska A."/>
            <person name="Steczkiewicz K."/>
            <person name="Masonjones S."/>
            <person name="Liao H.L."/>
            <person name="Gajdeczka M.T."/>
            <person name="Anike F."/>
            <person name="Vuek A."/>
            <person name="Anishchenko I.M."/>
            <person name="Voigt K."/>
            <person name="de Hoog G.S."/>
            <person name="Smith M.E."/>
            <person name="Heitman J."/>
            <person name="Vilgalys R."/>
            <person name="Stajich J.E."/>
        </authorList>
    </citation>
    <scope>NUCLEOTIDE SEQUENCE [LARGE SCALE GENOMIC DNA]</scope>
    <source>
        <strain evidence="6 7">LSU 92-RS-03</strain>
    </source>
</reference>